<keyword evidence="11" id="KW-0843">Virulence</keyword>
<evidence type="ECO:0000256" key="12">
    <source>
        <dbReference type="PROSITE-ProRule" id="PRU00169"/>
    </source>
</evidence>
<dbReference type="PROSITE" id="PS50113">
    <property type="entry name" value="PAC"/>
    <property type="match status" value="1"/>
</dbReference>
<keyword evidence="13" id="KW-0175">Coiled coil</keyword>
<dbReference type="Pfam" id="PF07536">
    <property type="entry name" value="HWE_HK"/>
    <property type="match status" value="1"/>
</dbReference>
<dbReference type="InterPro" id="IPR001789">
    <property type="entry name" value="Sig_transdc_resp-reg_receiver"/>
</dbReference>
<dbReference type="SMART" id="SM00911">
    <property type="entry name" value="HWE_HK"/>
    <property type="match status" value="1"/>
</dbReference>
<dbReference type="Pfam" id="PF13188">
    <property type="entry name" value="PAS_8"/>
    <property type="match status" value="1"/>
</dbReference>
<evidence type="ECO:0000256" key="5">
    <source>
        <dbReference type="ARBA" id="ARBA00022643"/>
    </source>
</evidence>
<dbReference type="CDD" id="cd00156">
    <property type="entry name" value="REC"/>
    <property type="match status" value="1"/>
</dbReference>
<feature type="domain" description="PAS" evidence="15">
    <location>
        <begin position="328"/>
        <end position="371"/>
    </location>
</feature>
<reference evidence="18" key="1">
    <citation type="journal article" date="2019" name="Int. J. Syst. Evol. Microbiol.">
        <title>The Global Catalogue of Microorganisms (GCM) 10K type strain sequencing project: providing services to taxonomists for standard genome sequencing and annotation.</title>
        <authorList>
            <consortium name="The Broad Institute Genomics Platform"/>
            <consortium name="The Broad Institute Genome Sequencing Center for Infectious Disease"/>
            <person name="Wu L."/>
            <person name="Ma J."/>
        </authorList>
    </citation>
    <scope>NUCLEOTIDE SEQUENCE [LARGE SCALE GENOMIC DNA]</scope>
    <source>
        <strain evidence="18">CGMCC 1.16275</strain>
    </source>
</reference>
<dbReference type="EC" id="2.7.13.3" evidence="2"/>
<name>A0ABW2KW80_9PROT</name>
<keyword evidence="5" id="KW-0288">FMN</keyword>
<comment type="catalytic activity">
    <reaction evidence="1">
        <text>ATP + protein L-histidine = ADP + protein N-phospho-L-histidine.</text>
        <dbReference type="EC" id="2.7.13.3"/>
    </reaction>
</comment>
<keyword evidence="8" id="KW-0547">Nucleotide-binding</keyword>
<evidence type="ECO:0000313" key="17">
    <source>
        <dbReference type="EMBL" id="MFC7333590.1"/>
    </source>
</evidence>
<sequence length="655" mass="71502">MTALRILLVEDSPTQALRLQDTLQRQGYEVEHVASAEEALEVLNRRLPHLLIVDHHLPGLQGADLCRQLRLHVATFSMPILILTADETPGRQREGLDSGADDFLPKSADSGVLLLRVRNLLRHARLDGDPDVLPHPQFRRPVALVAGAPDERFRALDTQLREEGCIVDHRATAADALEALRCRAYDCAFVAETLPDGVGIDLCRAVQQIPPPGAADAPALILLRPGGPGGLDEPDPLDAVQGLLEAGVDDVFHLDRPLAPLRARLRAILRRRFLQEQNRRLLEDFRRRESLTLRLEAERNAAEARAALADEIQRANSRLAEANRRLAEQALVTRTITDNVTSALIMTDAAGSVTFLNPPARALLGLSEPDLRDGALVRRLGIPLQPGRTLPKPVREAAAMLERPDGGCVPVVYSVALLSGESGPTGMVLEIVDVTERRQAEERQALLMAELSHRVKNTLATVISIGAQTRRRHAELDSFWPTFEGRLRALSATHNLLAEHHWEWVRLSEVVSHEVRPYAGPGGTDVRLSGPPVILRPKAALALALVFHELATNAAKYGAFLRGGYVEIGWAIRRGEGGDRLQITWKEHGGPPIQAPPQNGFGSILIRQSVAYELAGRSMLDFQADGLLCRLELPLSEEIQPAPAEALPAAGASTG</sequence>
<keyword evidence="10" id="KW-0067">ATP-binding</keyword>
<evidence type="ECO:0000256" key="11">
    <source>
        <dbReference type="ARBA" id="ARBA00023026"/>
    </source>
</evidence>
<feature type="domain" description="Response regulatory" evidence="14">
    <location>
        <begin position="5"/>
        <end position="121"/>
    </location>
</feature>
<dbReference type="InterPro" id="IPR011102">
    <property type="entry name" value="Sig_transdc_His_kinase_HWE"/>
</dbReference>
<evidence type="ECO:0000256" key="13">
    <source>
        <dbReference type="SAM" id="Coils"/>
    </source>
</evidence>
<dbReference type="Pfam" id="PF00072">
    <property type="entry name" value="Response_reg"/>
    <property type="match status" value="1"/>
</dbReference>
<dbReference type="InterPro" id="IPR035965">
    <property type="entry name" value="PAS-like_dom_sf"/>
</dbReference>
<dbReference type="SMART" id="SM00448">
    <property type="entry name" value="REC"/>
    <property type="match status" value="1"/>
</dbReference>
<keyword evidence="4" id="KW-0285">Flavoprotein</keyword>
<keyword evidence="9 17" id="KW-0418">Kinase</keyword>
<evidence type="ECO:0000256" key="1">
    <source>
        <dbReference type="ARBA" id="ARBA00000085"/>
    </source>
</evidence>
<comment type="caution">
    <text evidence="12">Lacks conserved residue(s) required for the propagation of feature annotation.</text>
</comment>
<evidence type="ECO:0000256" key="9">
    <source>
        <dbReference type="ARBA" id="ARBA00022777"/>
    </source>
</evidence>
<evidence type="ECO:0000256" key="3">
    <source>
        <dbReference type="ARBA" id="ARBA00022553"/>
    </source>
</evidence>
<feature type="domain" description="PAC" evidence="16">
    <location>
        <begin position="395"/>
        <end position="446"/>
    </location>
</feature>
<gene>
    <name evidence="17" type="ORF">ACFQPS_10490</name>
</gene>
<dbReference type="InterPro" id="IPR000014">
    <property type="entry name" value="PAS"/>
</dbReference>
<dbReference type="GO" id="GO:0016301">
    <property type="term" value="F:kinase activity"/>
    <property type="evidence" value="ECO:0007669"/>
    <property type="project" value="UniProtKB-KW"/>
</dbReference>
<dbReference type="NCBIfam" id="TIGR00229">
    <property type="entry name" value="sensory_box"/>
    <property type="match status" value="1"/>
</dbReference>
<protein>
    <recommendedName>
        <fullName evidence="2">histidine kinase</fullName>
        <ecNumber evidence="2">2.7.13.3</ecNumber>
    </recommendedName>
</protein>
<feature type="modified residue" description="4-aspartylphosphate" evidence="12">
    <location>
        <position position="54"/>
    </location>
</feature>
<dbReference type="InterPro" id="IPR011006">
    <property type="entry name" value="CheY-like_superfamily"/>
</dbReference>
<evidence type="ECO:0000259" key="15">
    <source>
        <dbReference type="PROSITE" id="PS50112"/>
    </source>
</evidence>
<evidence type="ECO:0000256" key="10">
    <source>
        <dbReference type="ARBA" id="ARBA00022840"/>
    </source>
</evidence>
<dbReference type="Gene3D" id="3.30.565.10">
    <property type="entry name" value="Histidine kinase-like ATPase, C-terminal domain"/>
    <property type="match status" value="1"/>
</dbReference>
<feature type="domain" description="Response regulatory" evidence="14">
    <location>
        <begin position="142"/>
        <end position="269"/>
    </location>
</feature>
<evidence type="ECO:0000256" key="2">
    <source>
        <dbReference type="ARBA" id="ARBA00012438"/>
    </source>
</evidence>
<feature type="coiled-coil region" evidence="13">
    <location>
        <begin position="294"/>
        <end position="332"/>
    </location>
</feature>
<dbReference type="CDD" id="cd00130">
    <property type="entry name" value="PAS"/>
    <property type="match status" value="1"/>
</dbReference>
<dbReference type="PANTHER" id="PTHR41523">
    <property type="entry name" value="TWO-COMPONENT SYSTEM SENSOR PROTEIN"/>
    <property type="match status" value="1"/>
</dbReference>
<comment type="caution">
    <text evidence="17">The sequence shown here is derived from an EMBL/GenBank/DDBJ whole genome shotgun (WGS) entry which is preliminary data.</text>
</comment>
<proteinExistence type="predicted"/>
<accession>A0ABW2KW80</accession>
<dbReference type="SUPFAM" id="SSF55785">
    <property type="entry name" value="PYP-like sensor domain (PAS domain)"/>
    <property type="match status" value="1"/>
</dbReference>
<dbReference type="PROSITE" id="PS50110">
    <property type="entry name" value="RESPONSE_REGULATORY"/>
    <property type="match status" value="2"/>
</dbReference>
<evidence type="ECO:0000256" key="7">
    <source>
        <dbReference type="ARBA" id="ARBA00022737"/>
    </source>
</evidence>
<keyword evidence="3 12" id="KW-0597">Phosphoprotein</keyword>
<keyword evidence="6" id="KW-0808">Transferase</keyword>
<evidence type="ECO:0000256" key="8">
    <source>
        <dbReference type="ARBA" id="ARBA00022741"/>
    </source>
</evidence>
<dbReference type="Gene3D" id="3.40.50.2300">
    <property type="match status" value="2"/>
</dbReference>
<dbReference type="SUPFAM" id="SSF52172">
    <property type="entry name" value="CheY-like"/>
    <property type="match status" value="2"/>
</dbReference>
<evidence type="ECO:0000256" key="4">
    <source>
        <dbReference type="ARBA" id="ARBA00022630"/>
    </source>
</evidence>
<evidence type="ECO:0000313" key="18">
    <source>
        <dbReference type="Proteomes" id="UP001596456"/>
    </source>
</evidence>
<keyword evidence="7" id="KW-0677">Repeat</keyword>
<dbReference type="Gene3D" id="3.30.450.20">
    <property type="entry name" value="PAS domain"/>
    <property type="match status" value="1"/>
</dbReference>
<evidence type="ECO:0000259" key="14">
    <source>
        <dbReference type="PROSITE" id="PS50110"/>
    </source>
</evidence>
<dbReference type="InterPro" id="IPR000700">
    <property type="entry name" value="PAS-assoc_C"/>
</dbReference>
<dbReference type="RefSeq" id="WP_377358763.1">
    <property type="nucleotide sequence ID" value="NZ_JBHTCM010000010.1"/>
</dbReference>
<keyword evidence="18" id="KW-1185">Reference proteome</keyword>
<dbReference type="EMBL" id="JBHTCM010000010">
    <property type="protein sequence ID" value="MFC7333590.1"/>
    <property type="molecule type" value="Genomic_DNA"/>
</dbReference>
<evidence type="ECO:0000259" key="16">
    <source>
        <dbReference type="PROSITE" id="PS50113"/>
    </source>
</evidence>
<evidence type="ECO:0000256" key="6">
    <source>
        <dbReference type="ARBA" id="ARBA00022679"/>
    </source>
</evidence>
<dbReference type="Proteomes" id="UP001596456">
    <property type="component" value="Unassembled WGS sequence"/>
</dbReference>
<dbReference type="PROSITE" id="PS50112">
    <property type="entry name" value="PAS"/>
    <property type="match status" value="1"/>
</dbReference>
<organism evidence="17 18">
    <name type="scientific">Rhodocista pekingensis</name>
    <dbReference type="NCBI Taxonomy" id="201185"/>
    <lineage>
        <taxon>Bacteria</taxon>
        <taxon>Pseudomonadati</taxon>
        <taxon>Pseudomonadota</taxon>
        <taxon>Alphaproteobacteria</taxon>
        <taxon>Rhodospirillales</taxon>
        <taxon>Azospirillaceae</taxon>
        <taxon>Rhodocista</taxon>
    </lineage>
</organism>
<dbReference type="InterPro" id="IPR036890">
    <property type="entry name" value="HATPase_C_sf"/>
</dbReference>
<dbReference type="PANTHER" id="PTHR41523:SF7">
    <property type="entry name" value="HISTIDINE KINASE"/>
    <property type="match status" value="1"/>
</dbReference>